<keyword evidence="2" id="KW-1185">Reference proteome</keyword>
<sequence length="247" mass="28316">MKSFLSDIDTSNFSDIDFEILNFINNNINLVSNMNIEDLSNILFTSKSTIVRFCKKIKLDGFSELKYILKNESTTNTNIFNDFMSHNIYMYNNFVKNIELDKILSAVDLISNNDPLYIFGHSLSEIPAKYLYTVLNSLDRRCVFINKPILMKSISSSLDEKSTILIISANLNNSIYEDIVKTSINNKSKIILITRNHHSNLIPYANIAIFSNDKNISYKNIDVNSRIGIITIVQIIIELSYKKLLSK</sequence>
<evidence type="ECO:0000313" key="2">
    <source>
        <dbReference type="Proteomes" id="UP000595814"/>
    </source>
</evidence>
<dbReference type="EMBL" id="CP066744">
    <property type="protein sequence ID" value="QQK07278.1"/>
    <property type="molecule type" value="Genomic_DNA"/>
</dbReference>
<protein>
    <submittedName>
        <fullName evidence="1">MurR/RpiR family transcriptional regulator</fullName>
    </submittedName>
</protein>
<name>A0AC61MSI8_9FIRM</name>
<gene>
    <name evidence="1" type="ORF">JFY71_08105</name>
</gene>
<evidence type="ECO:0000313" key="1">
    <source>
        <dbReference type="EMBL" id="QQK07278.1"/>
    </source>
</evidence>
<dbReference type="Proteomes" id="UP000595814">
    <property type="component" value="Chromosome"/>
</dbReference>
<accession>A0AC61MSI8</accession>
<organism evidence="1 2">
    <name type="scientific">Miniphocaeibacter halophilus</name>
    <dbReference type="NCBI Taxonomy" id="2931922"/>
    <lineage>
        <taxon>Bacteria</taxon>
        <taxon>Bacillati</taxon>
        <taxon>Bacillota</taxon>
        <taxon>Tissierellia</taxon>
        <taxon>Tissierellales</taxon>
        <taxon>Peptoniphilaceae</taxon>
        <taxon>Miniphocaeibacter</taxon>
    </lineage>
</organism>
<reference evidence="1 2" key="1">
    <citation type="journal article" date="2022" name="Int. J. Syst. Evol. Microbiol.">
        <title>Miniphocaeibacter halophilus sp. nov., an ammonium-tolerant acetate-producing bacterium isolated from a biogas system.</title>
        <authorList>
            <person name="Schnurer A."/>
            <person name="Singh A."/>
            <person name="Bi S."/>
            <person name="Qiao W."/>
            <person name="Westerholm M."/>
        </authorList>
    </citation>
    <scope>NUCLEOTIDE SEQUENCE [LARGE SCALE GENOMIC DNA]</scope>
    <source>
        <strain evidence="1 2">AMB_01</strain>
    </source>
</reference>
<proteinExistence type="predicted"/>